<dbReference type="PANTHER" id="PTHR46492:SF1">
    <property type="entry name" value="DYNEIN AXONEMAL ASSEMBLY FACTOR 4"/>
    <property type="match status" value="1"/>
</dbReference>
<reference evidence="3" key="2">
    <citation type="submission" date="2021-03" db="UniProtKB">
        <authorList>
            <consortium name="Ensembl"/>
        </authorList>
    </citation>
    <scope>IDENTIFICATION</scope>
</reference>
<proteinExistence type="predicted"/>
<dbReference type="InterPro" id="IPR011990">
    <property type="entry name" value="TPR-like_helical_dom_sf"/>
</dbReference>
<dbReference type="InterPro" id="IPR052004">
    <property type="entry name" value="Dynein_assembly_factor_4"/>
</dbReference>
<dbReference type="SUPFAM" id="SSF49764">
    <property type="entry name" value="HSP20-like chaperones"/>
    <property type="match status" value="1"/>
</dbReference>
<feature type="repeat" description="TPR" evidence="1">
    <location>
        <begin position="759"/>
        <end position="792"/>
    </location>
</feature>
<dbReference type="Xenbase" id="XB-GENE-959581">
    <property type="gene designation" value="dnaaf4"/>
</dbReference>
<dbReference type="Gene3D" id="2.60.40.790">
    <property type="match status" value="1"/>
</dbReference>
<dbReference type="Gene3D" id="1.25.40.10">
    <property type="entry name" value="Tetratricopeptide repeat domain"/>
    <property type="match status" value="1"/>
</dbReference>
<dbReference type="SMART" id="SM00028">
    <property type="entry name" value="TPR"/>
    <property type="match status" value="3"/>
</dbReference>
<dbReference type="InterPro" id="IPR008978">
    <property type="entry name" value="HSP20-like_chaperone"/>
</dbReference>
<feature type="compositionally biased region" description="Low complexity" evidence="2">
    <location>
        <begin position="69"/>
        <end position="84"/>
    </location>
</feature>
<organism evidence="3">
    <name type="scientific">Xenopus tropicalis</name>
    <name type="common">Western clawed frog</name>
    <name type="synonym">Silurana tropicalis</name>
    <dbReference type="NCBI Taxonomy" id="8364"/>
    <lineage>
        <taxon>Eukaryota</taxon>
        <taxon>Metazoa</taxon>
        <taxon>Chordata</taxon>
        <taxon>Craniata</taxon>
        <taxon>Vertebrata</taxon>
        <taxon>Euteleostomi</taxon>
        <taxon>Amphibia</taxon>
        <taxon>Batrachia</taxon>
        <taxon>Anura</taxon>
        <taxon>Pipoidea</taxon>
        <taxon>Pipidae</taxon>
        <taxon>Xenopodinae</taxon>
        <taxon>Xenopus</taxon>
        <taxon>Silurana</taxon>
    </lineage>
</organism>
<dbReference type="SUPFAM" id="SSF48452">
    <property type="entry name" value="TPR-like"/>
    <property type="match status" value="1"/>
</dbReference>
<evidence type="ECO:0000256" key="1">
    <source>
        <dbReference type="PROSITE-ProRule" id="PRU00339"/>
    </source>
</evidence>
<evidence type="ECO:0000313" key="3">
    <source>
        <dbReference type="Ensembl" id="ENSXETP00000103372"/>
    </source>
</evidence>
<feature type="region of interest" description="Disordered" evidence="2">
    <location>
        <begin position="581"/>
        <end position="609"/>
    </location>
</feature>
<sequence length="814" mass="91097">MKQRAHSCLCRLPGVGGCVSLFIIPHSIEPGNLHFTCLENSREALEASLSPIQPHSLTQVYTRGEAKSLHSSRSLKSLPSSPSLMGGERRRGRKGSCQAPAQPPTGAQFSRLHVLGMSAPQEKEPCKRARGDDGFDGIIRPGLQGSPEKKKRKSSLQTPVIPLISEYAPPANTSSDHLIASNPFDDEYNISSSPGYQFLGNSGYVGVEDYGSFRIPQNTSPRTSTRFCTPYAFRDHLRNFPQDGMTMAFGRPSSFSMGIQENTNFQNQLFFSAGVGQTITMPGQHFRCNRNDSLNPVSTYSSFQSNAYIGPGHHLNINQQLETSHTFLQSQSHLMHPKTTVSGRNSNINCAPQNSNQDSESIIHSDLSKSHKSHVICTENFHSDCADVVNGGQTTGNHGRLHVPKSSKADVTTNEKCNKWLLHSSHCGHLSSELLYSCGICSIEVNFPPFLFEVFLFAPIDDNKSSAKIGNGVILFNLHKKEPAVWDALTLANMGKEEMQKIRENAVAKEQEKAQQETKARAERKRENEKYSLEVTMKIEDAERKRIEDVKHEERKKATEELEKWKEKERIQELNEKIQKKQMRRENESNKAVHTRSSEHCSTATSVQNDSPVNVKQKEKILPPTRSTGCIQIQFTPRVFPTALRESRVAEEEEWLHKQAEARRAINVVDPGLQDLTDEEKNPEWLKDKGNKLFAAGDILAAVNALNLAIQLNNKIPELYLNRSACHLKLRNLHKTIEDSSKALELLTPPVQGNASARIKAHLRRGTAFCELELYVEGLQDYETALKIDPTNQKVKSDAEKIRRIIQSSLLDNE</sequence>
<feature type="compositionally biased region" description="Basic and acidic residues" evidence="2">
    <location>
        <begin position="581"/>
        <end position="599"/>
    </location>
</feature>
<reference evidence="3" key="1">
    <citation type="journal article" date="2010" name="Science">
        <title>The genome of the Western clawed frog Xenopus tropicalis.</title>
        <authorList>
            <person name="Hellsten U."/>
            <person name="Harland R.M."/>
            <person name="Gilchrist M.J."/>
            <person name="Hendrix D."/>
            <person name="Jurka J."/>
            <person name="Kapitonov V."/>
            <person name="Ovcharenko I."/>
            <person name="Putnam N.H."/>
            <person name="Shu S."/>
            <person name="Taher L."/>
            <person name="Blitz I.L."/>
            <person name="Blumberg B."/>
            <person name="Dichmann D.S."/>
            <person name="Dubchak I."/>
            <person name="Amaya E."/>
            <person name="Detter J.C."/>
            <person name="Fletcher R."/>
            <person name="Gerhard D.S."/>
            <person name="Goodstein D."/>
            <person name="Graves T."/>
            <person name="Grigoriev I.V."/>
            <person name="Grimwood J."/>
            <person name="Kawashima T."/>
            <person name="Lindquist E."/>
            <person name="Lucas S.M."/>
            <person name="Mead P.E."/>
            <person name="Mitros T."/>
            <person name="Ogino H."/>
            <person name="Ohta Y."/>
            <person name="Poliakov A.V."/>
            <person name="Pollet N."/>
            <person name="Robert J."/>
            <person name="Salamov A."/>
            <person name="Sater A.K."/>
            <person name="Schmutz J."/>
            <person name="Terry A."/>
            <person name="Vize P.D."/>
            <person name="Warren W.C."/>
            <person name="Wells D."/>
            <person name="Wills A."/>
            <person name="Wilson R.K."/>
            <person name="Zimmerman L.B."/>
            <person name="Zorn A.M."/>
            <person name="Grainger R."/>
            <person name="Grammer T."/>
            <person name="Khokha M.K."/>
            <person name="Richardson P.M."/>
            <person name="Rokhsar D.S."/>
        </authorList>
    </citation>
    <scope>NUCLEOTIDE SEQUENCE [LARGE SCALE GENOMIC DNA]</scope>
    <source>
        <strain evidence="3">Nigerian</strain>
    </source>
</reference>
<accession>A0A803J6D8</accession>
<evidence type="ECO:0000256" key="2">
    <source>
        <dbReference type="SAM" id="MobiDB-lite"/>
    </source>
</evidence>
<dbReference type="InParanoid" id="A0A803J6D8"/>
<protein>
    <submittedName>
        <fullName evidence="3">Dynein axonemal assembly factor 4</fullName>
    </submittedName>
</protein>
<feature type="region of interest" description="Disordered" evidence="2">
    <location>
        <begin position="505"/>
        <end position="528"/>
    </location>
</feature>
<dbReference type="AlphaFoldDB" id="A0A803J6D8"/>
<name>A0A803J6D8_XENTR</name>
<feature type="region of interest" description="Disordered" evidence="2">
    <location>
        <begin position="63"/>
        <end position="156"/>
    </location>
</feature>
<keyword evidence="1" id="KW-0802">TPR repeat</keyword>
<dbReference type="PROSITE" id="PS50005">
    <property type="entry name" value="TPR"/>
    <property type="match status" value="1"/>
</dbReference>
<dbReference type="InterPro" id="IPR019734">
    <property type="entry name" value="TPR_rpt"/>
</dbReference>
<dbReference type="FunFam" id="1.25.40.10:FF:000176">
    <property type="entry name" value="dynein assembly factor 4, axonemal isoform X1"/>
    <property type="match status" value="1"/>
</dbReference>
<feature type="compositionally biased region" description="Polar residues" evidence="2">
    <location>
        <begin position="600"/>
        <end position="609"/>
    </location>
</feature>
<feature type="compositionally biased region" description="Basic and acidic residues" evidence="2">
    <location>
        <begin position="121"/>
        <end position="133"/>
    </location>
</feature>
<gene>
    <name evidence="3" type="primary">dnaaf4</name>
</gene>
<dbReference type="GeneTree" id="ENSGT00390000004930"/>
<dbReference type="Ensembl" id="ENSXETT00000109243">
    <property type="protein sequence ID" value="ENSXETP00000103372"/>
    <property type="gene ID" value="ENSXETG00000007369"/>
</dbReference>
<dbReference type="PANTHER" id="PTHR46492">
    <property type="entry name" value="DYNEIN ASSEMBLY FACTOR 4, AXONEMAL"/>
    <property type="match status" value="1"/>
</dbReference>
<dbReference type="Bgee" id="ENSXETG00000007369">
    <property type="expression patterns" value="Expressed in testis and 9 other cell types or tissues"/>
</dbReference>